<dbReference type="Pfam" id="PF01040">
    <property type="entry name" value="UbiA"/>
    <property type="match status" value="1"/>
</dbReference>
<dbReference type="NCBIfam" id="TIGR00751">
    <property type="entry name" value="menA"/>
    <property type="match status" value="1"/>
</dbReference>
<dbReference type="GO" id="GO:0005886">
    <property type="term" value="C:plasma membrane"/>
    <property type="evidence" value="ECO:0007669"/>
    <property type="project" value="UniProtKB-SubCell"/>
</dbReference>
<evidence type="ECO:0000256" key="8">
    <source>
        <dbReference type="HAMAP-Rule" id="MF_01937"/>
    </source>
</evidence>
<comment type="pathway">
    <text evidence="8">Quinol/quinone metabolism; menaquinone biosynthesis; menaquinol from 1,4-dihydroxy-2-naphthoate: step 1/2.</text>
</comment>
<gene>
    <name evidence="8 9" type="primary">menA</name>
    <name evidence="9" type="ORF">ENM11_04935</name>
</gene>
<comment type="function">
    <text evidence="8">Conversion of 1,4-dihydroxy-2-naphthoate (DHNA) to demethylmenaquinone (DMK).</text>
</comment>
<feature type="transmembrane region" description="Helical" evidence="8">
    <location>
        <begin position="303"/>
        <end position="324"/>
    </location>
</feature>
<keyword evidence="5 8" id="KW-0812">Transmembrane</keyword>
<dbReference type="GO" id="GO:0046428">
    <property type="term" value="F:1,4-dihydroxy-2-naphthoate polyprenyltransferase activity"/>
    <property type="evidence" value="ECO:0007669"/>
    <property type="project" value="UniProtKB-UniRule"/>
</dbReference>
<evidence type="ECO:0000313" key="9">
    <source>
        <dbReference type="EMBL" id="HHK68483.1"/>
    </source>
</evidence>
<organism evidence="9">
    <name type="scientific">Caldiarchaeum subterraneum</name>
    <dbReference type="NCBI Taxonomy" id="311458"/>
    <lineage>
        <taxon>Archaea</taxon>
        <taxon>Nitrososphaerota</taxon>
        <taxon>Candidatus Caldarchaeales</taxon>
        <taxon>Candidatus Caldarchaeaceae</taxon>
        <taxon>Candidatus Caldarchaeum</taxon>
    </lineage>
</organism>
<evidence type="ECO:0000256" key="4">
    <source>
        <dbReference type="ARBA" id="ARBA00022679"/>
    </source>
</evidence>
<keyword evidence="6 8" id="KW-1133">Transmembrane helix</keyword>
<keyword evidence="2 8" id="KW-0474">Menaquinone biosynthesis</keyword>
<dbReference type="GO" id="GO:0009234">
    <property type="term" value="P:menaquinone biosynthetic process"/>
    <property type="evidence" value="ECO:0007669"/>
    <property type="project" value="UniProtKB-UniRule"/>
</dbReference>
<feature type="transmembrane region" description="Helical" evidence="8">
    <location>
        <begin position="143"/>
        <end position="163"/>
    </location>
</feature>
<dbReference type="InterPro" id="IPR004657">
    <property type="entry name" value="MenA"/>
</dbReference>
<comment type="caution">
    <text evidence="9">The sequence shown here is derived from an EMBL/GenBank/DDBJ whole genome shotgun (WGS) entry which is preliminary data.</text>
</comment>
<evidence type="ECO:0000256" key="1">
    <source>
        <dbReference type="ARBA" id="ARBA00004651"/>
    </source>
</evidence>
<comment type="subcellular location">
    <subcellularLocation>
        <location evidence="1 8">Cell membrane</location>
        <topology evidence="1 8">Multi-pass membrane protein</topology>
    </subcellularLocation>
</comment>
<evidence type="ECO:0000256" key="7">
    <source>
        <dbReference type="ARBA" id="ARBA00023136"/>
    </source>
</evidence>
<keyword evidence="3 8" id="KW-1003">Cell membrane</keyword>
<dbReference type="EMBL" id="DRWN01000033">
    <property type="protein sequence ID" value="HHK68483.1"/>
    <property type="molecule type" value="Genomic_DNA"/>
</dbReference>
<evidence type="ECO:0000256" key="2">
    <source>
        <dbReference type="ARBA" id="ARBA00022428"/>
    </source>
</evidence>
<proteinExistence type="inferred from homology"/>
<reference evidence="9" key="1">
    <citation type="journal article" date="2020" name="mSystems">
        <title>Genome- and Community-Level Interaction Insights into Carbon Utilization and Element Cycling Functions of Hydrothermarchaeota in Hydrothermal Sediment.</title>
        <authorList>
            <person name="Zhou Z."/>
            <person name="Liu Y."/>
            <person name="Xu W."/>
            <person name="Pan J."/>
            <person name="Luo Z.H."/>
            <person name="Li M."/>
        </authorList>
    </citation>
    <scope>NUCLEOTIDE SEQUENCE [LARGE SCALE GENOMIC DNA]</scope>
    <source>
        <strain evidence="9">SpSt-1056</strain>
    </source>
</reference>
<dbReference type="PANTHER" id="PTHR13929">
    <property type="entry name" value="1,4-DIHYDROXY-2-NAPHTHOATE OCTAPRENYLTRANSFERASE"/>
    <property type="match status" value="1"/>
</dbReference>
<keyword evidence="7 8" id="KW-0472">Membrane</keyword>
<feature type="transmembrane region" description="Helical" evidence="8">
    <location>
        <begin position="225"/>
        <end position="243"/>
    </location>
</feature>
<dbReference type="InterPro" id="IPR026046">
    <property type="entry name" value="UBIAD1"/>
</dbReference>
<keyword evidence="4 8" id="KW-0808">Transferase</keyword>
<name>A0A7C5LFT0_CALS0</name>
<dbReference type="InterPro" id="IPR000537">
    <property type="entry name" value="UbiA_prenyltransferase"/>
</dbReference>
<evidence type="ECO:0000256" key="5">
    <source>
        <dbReference type="ARBA" id="ARBA00022692"/>
    </source>
</evidence>
<dbReference type="Gene3D" id="1.10.357.140">
    <property type="entry name" value="UbiA prenyltransferase"/>
    <property type="match status" value="1"/>
</dbReference>
<dbReference type="AlphaFoldDB" id="A0A7C5LFT0"/>
<comment type="catalytic activity">
    <reaction evidence="8">
        <text>an all-trans-polyprenyl diphosphate + 1,4-dihydroxy-2-naphthoate + H(+) = a 2-demethylmenaquinol + CO2 + diphosphate</text>
        <dbReference type="Rhea" id="RHEA:26478"/>
        <dbReference type="Rhea" id="RHEA-COMP:9563"/>
        <dbReference type="Rhea" id="RHEA-COMP:9564"/>
        <dbReference type="ChEBI" id="CHEBI:11173"/>
        <dbReference type="ChEBI" id="CHEBI:15378"/>
        <dbReference type="ChEBI" id="CHEBI:16526"/>
        <dbReference type="ChEBI" id="CHEBI:33019"/>
        <dbReference type="ChEBI" id="CHEBI:55437"/>
        <dbReference type="ChEBI" id="CHEBI:58914"/>
        <dbReference type="EC" id="2.5.1.74"/>
    </reaction>
</comment>
<accession>A0A7C5LFT0</accession>
<sequence length="438" mass="48011">MSVEIEQFSDTVVSYLDDDGYPLSLSTKVSPSGDGYIVEWPSYLKAPKRLTMLFNHITPISTGGYTDRRYIMMKGVAEQKDNQLFFKPQKLYGWDEKRKPFFQYCEERVPQARAYLTELSRSVGRPVKPRLPMWQLLFRATRFPFLTATVAPVLIGVGSAAYLGFFDPLLFLLTLVGASLIHLGLNMTNDYFDTKLGADTANITPTPFSGGSRIILYGLMTPRQVASIATLFYALGIAIGIYLAVLRGLIPILSIMTAGVLISVAYTAPPVKLAYRGLGEIAVGIGFGPIIVLGSHYVQAQTFSVQALLASIPIGVLILLILYVNEIPDAPYDAAAGKRTLITKLNERQVIPLYKLLLAASYAVVVLSVLLGFAPPTVLLALLTIPMAYKTVKAVRQTYGNTYLMIPALASNIQVATFTGMLHASGFFLWAVLMHFIG</sequence>
<comment type="similarity">
    <text evidence="8">Belongs to the MenA family. Type 1 subfamily.</text>
</comment>
<feature type="transmembrane region" description="Helical" evidence="8">
    <location>
        <begin position="169"/>
        <end position="185"/>
    </location>
</feature>
<evidence type="ECO:0000256" key="3">
    <source>
        <dbReference type="ARBA" id="ARBA00022475"/>
    </source>
</evidence>
<feature type="transmembrane region" description="Helical" evidence="8">
    <location>
        <begin position="409"/>
        <end position="433"/>
    </location>
</feature>
<dbReference type="GO" id="GO:0042371">
    <property type="term" value="P:vitamin K biosynthetic process"/>
    <property type="evidence" value="ECO:0007669"/>
    <property type="project" value="TreeGrafter"/>
</dbReference>
<dbReference type="CDD" id="cd13962">
    <property type="entry name" value="PT_UbiA_UBIAD1"/>
    <property type="match status" value="1"/>
</dbReference>
<protein>
    <recommendedName>
        <fullName evidence="8">1,4-dihydroxy-2-naphthoate octaprenyltransferase</fullName>
        <shortName evidence="8">DHNA-octaprenyltransferase</shortName>
        <ecNumber evidence="8">2.5.1.74</ecNumber>
    </recommendedName>
</protein>
<dbReference type="InterPro" id="IPR044878">
    <property type="entry name" value="UbiA_sf"/>
</dbReference>
<evidence type="ECO:0000256" key="6">
    <source>
        <dbReference type="ARBA" id="ARBA00022989"/>
    </source>
</evidence>
<dbReference type="PANTHER" id="PTHR13929:SF0">
    <property type="entry name" value="UBIA PRENYLTRANSFERASE DOMAIN-CONTAINING PROTEIN 1"/>
    <property type="match status" value="1"/>
</dbReference>
<dbReference type="UniPathway" id="UPA00079">
    <property type="reaction ID" value="UER00168"/>
</dbReference>
<dbReference type="EC" id="2.5.1.74" evidence="8"/>
<feature type="transmembrane region" description="Helical" evidence="8">
    <location>
        <begin position="356"/>
        <end position="389"/>
    </location>
</feature>
<dbReference type="HAMAP" id="MF_01937">
    <property type="entry name" value="MenA_1"/>
    <property type="match status" value="1"/>
</dbReference>
<feature type="transmembrane region" description="Helical" evidence="8">
    <location>
        <begin position="278"/>
        <end position="297"/>
    </location>
</feature>